<evidence type="ECO:0008006" key="3">
    <source>
        <dbReference type="Google" id="ProtNLM"/>
    </source>
</evidence>
<dbReference type="RefSeq" id="WP_197334440.1">
    <property type="nucleotide sequence ID" value="NZ_CP115945.1"/>
</dbReference>
<gene>
    <name evidence="2" type="ORF">RALSY_mp30135</name>
</gene>
<feature type="transmembrane region" description="Helical" evidence="1">
    <location>
        <begin position="31"/>
        <end position="50"/>
    </location>
</feature>
<evidence type="ECO:0000256" key="1">
    <source>
        <dbReference type="SAM" id="Phobius"/>
    </source>
</evidence>
<sequence length="114" mass="12580">MRRKSTGDTRQISAAADVEDTRSYVSAQSHAFGALLLILSAIMAIAMIATKRPAQMEHTLRLAVGHIADWQTWTVITAGLILIALACVVLRPRRLQRARVEDTLPSSMKDRPND</sequence>
<keyword evidence="1" id="KW-0472">Membrane</keyword>
<reference evidence="2" key="1">
    <citation type="journal article" date="2011" name="PLoS ONE">
        <title>Ralstonia syzygii, the Blood Disease Bacterium and some Asian R. solanacearum strains form a single genomic species despite divergent lifestyles.</title>
        <authorList>
            <person name="Remenant B."/>
            <person name="de Cambiaire J.C."/>
            <person name="Cellier G."/>
            <person name="Jacobs J.M."/>
            <person name="Mangenot S."/>
            <person name="Barbe V."/>
            <person name="Lajus A."/>
            <person name="Vallenet D."/>
            <person name="Medigue C."/>
            <person name="Fegan M."/>
            <person name="Allen C."/>
            <person name="Prior P."/>
        </authorList>
    </citation>
    <scope>NUCLEOTIDE SEQUENCE</scope>
    <source>
        <strain evidence="2">R24</strain>
    </source>
</reference>
<protein>
    <recommendedName>
        <fullName evidence="3">Transmembrane protein</fullName>
    </recommendedName>
</protein>
<dbReference type="EMBL" id="FR854092">
    <property type="protein sequence ID" value="CCA86823.1"/>
    <property type="molecule type" value="Genomic_DNA"/>
</dbReference>
<reference evidence="2" key="2">
    <citation type="submission" date="2011-04" db="EMBL/GenBank/DDBJ databases">
        <authorList>
            <person name="Genoscope - CEA"/>
        </authorList>
    </citation>
    <scope>NUCLEOTIDE SEQUENCE</scope>
    <source>
        <strain evidence="2">R24</strain>
    </source>
</reference>
<feature type="transmembrane region" description="Helical" evidence="1">
    <location>
        <begin position="70"/>
        <end position="90"/>
    </location>
</feature>
<proteinExistence type="predicted"/>
<keyword evidence="1" id="KW-1133">Transmembrane helix</keyword>
<accession>G3ABD4</accession>
<evidence type="ECO:0000313" key="2">
    <source>
        <dbReference type="EMBL" id="CCA86823.1"/>
    </source>
</evidence>
<name>G3ABD4_9RALS</name>
<organism evidence="2">
    <name type="scientific">Ralstonia syzygii R24</name>
    <dbReference type="NCBI Taxonomy" id="907261"/>
    <lineage>
        <taxon>Bacteria</taxon>
        <taxon>Pseudomonadati</taxon>
        <taxon>Pseudomonadota</taxon>
        <taxon>Betaproteobacteria</taxon>
        <taxon>Burkholderiales</taxon>
        <taxon>Burkholderiaceae</taxon>
        <taxon>Ralstonia</taxon>
        <taxon>Ralstonia solanacearum species complex</taxon>
    </lineage>
</organism>
<keyword evidence="1" id="KW-0812">Transmembrane</keyword>
<dbReference type="AlphaFoldDB" id="G3ABD4"/>